<sequence length="570" mass="63286">MRSQTVFWLISLLVQFKIYMSFALVNPILPGWNPDPTILRVGSDYFIATSTFEYFPGHPIYHSTNLVDWELIGHALGRPSQLSLLGTPSDAGAWAPGLRYHNGIFYLTSTVRYVYTYELRLFPRSFFVTTTDIFSNEWSDPIYFDALGYDADLFWDTNGDVYNTWSGINNAIDKIYGIYQNKVDITTGNSLTPAELIFTGTLPDNSSARPEGPHVYLINSTYYLLIAEGGSGPEHRSTIQRSPSPSGPWESNPTNPILYNGANLSLPVQYTGHADFVQDTDGQWWGVALGVRPQTIGDFNHIQLGRETFLFPVTFDSQGWPVFNYGQPLSTEISGVLTNKPHLSTFYDEFTSSNTLGNSYYFLRTPYKPFHSLTARAGFLRLFGNSYALGDRDTPALLLRKQTSYNETFETVLDGFNPESNSTEAGVTVFYGDFAHNDIGLVGSSDGSGNRVVVTRIMRPAEQVGPWALTTTNSTVTTVTYTPLLTKSDPVKLVIVGNPTSYSLGFAEENDLNTSKEITYTATFDSISMSVPPVNDFFFKGASFGVYNTGNGRPSLSPADIMYWKQIPGA</sequence>
<dbReference type="PANTHER" id="PTHR42812:SF16">
    <property type="entry name" value="HYDROLASE, PUTATIVE (AFU_ORTHOLOGUE AFUA_7G06110)-RELATED"/>
    <property type="match status" value="1"/>
</dbReference>
<feature type="domain" description="Beta-xylosidase C-terminal Concanavalin A-like" evidence="8">
    <location>
        <begin position="348"/>
        <end position="564"/>
    </location>
</feature>
<dbReference type="InterPro" id="IPR013320">
    <property type="entry name" value="ConA-like_dom_sf"/>
</dbReference>
<dbReference type="Pfam" id="PF04616">
    <property type="entry name" value="Glyco_hydro_43"/>
    <property type="match status" value="1"/>
</dbReference>
<dbReference type="SUPFAM" id="SSF75005">
    <property type="entry name" value="Arabinanase/levansucrase/invertase"/>
    <property type="match status" value="1"/>
</dbReference>
<keyword evidence="3 6" id="KW-0326">Glycosidase</keyword>
<reference evidence="9" key="1">
    <citation type="submission" date="2022-08" db="EMBL/GenBank/DDBJ databases">
        <title>A Global Phylogenomic Analysis of the Shiitake Genus Lentinula.</title>
        <authorList>
            <consortium name="DOE Joint Genome Institute"/>
            <person name="Sierra-Patev S."/>
            <person name="Min B."/>
            <person name="Naranjo-Ortiz M."/>
            <person name="Looney B."/>
            <person name="Konkel Z."/>
            <person name="Slot J.C."/>
            <person name="Sakamoto Y."/>
            <person name="Steenwyk J.L."/>
            <person name="Rokas A."/>
            <person name="Carro J."/>
            <person name="Camarero S."/>
            <person name="Ferreira P."/>
            <person name="Molpeceres G."/>
            <person name="Ruiz-Duenas F.J."/>
            <person name="Serrano A."/>
            <person name="Henrissat B."/>
            <person name="Drula E."/>
            <person name="Hughes K.W."/>
            <person name="Mata J.L."/>
            <person name="Ishikawa N.K."/>
            <person name="Vargas-Isla R."/>
            <person name="Ushijima S."/>
            <person name="Smith C.A."/>
            <person name="Ahrendt S."/>
            <person name="Andreopoulos W."/>
            <person name="He G."/>
            <person name="Labutti K."/>
            <person name="Lipzen A."/>
            <person name="Ng V."/>
            <person name="Riley R."/>
            <person name="Sandor L."/>
            <person name="Barry K."/>
            <person name="Martinez A.T."/>
            <person name="Xiao Y."/>
            <person name="Gibbons J.G."/>
            <person name="Terashima K."/>
            <person name="Grigoriev I.V."/>
            <person name="Hibbett D.S."/>
        </authorList>
    </citation>
    <scope>NUCLEOTIDE SEQUENCE</scope>
    <source>
        <strain evidence="9">JLM2183</strain>
    </source>
</reference>
<dbReference type="InterPro" id="IPR023296">
    <property type="entry name" value="Glyco_hydro_beta-prop_sf"/>
</dbReference>
<evidence type="ECO:0000256" key="3">
    <source>
        <dbReference type="ARBA" id="ARBA00023295"/>
    </source>
</evidence>
<feature type="chain" id="PRO_5040759131" evidence="7">
    <location>
        <begin position="24"/>
        <end position="570"/>
    </location>
</feature>
<accession>A0A9W9AEL3</accession>
<organism evidence="9 10">
    <name type="scientific">Lentinula aciculospora</name>
    <dbReference type="NCBI Taxonomy" id="153920"/>
    <lineage>
        <taxon>Eukaryota</taxon>
        <taxon>Fungi</taxon>
        <taxon>Dikarya</taxon>
        <taxon>Basidiomycota</taxon>
        <taxon>Agaricomycotina</taxon>
        <taxon>Agaricomycetes</taxon>
        <taxon>Agaricomycetidae</taxon>
        <taxon>Agaricales</taxon>
        <taxon>Marasmiineae</taxon>
        <taxon>Omphalotaceae</taxon>
        <taxon>Lentinula</taxon>
    </lineage>
</organism>
<dbReference type="OrthoDB" id="2139957at2759"/>
<proteinExistence type="inferred from homology"/>
<evidence type="ECO:0000313" key="9">
    <source>
        <dbReference type="EMBL" id="KAJ4480996.1"/>
    </source>
</evidence>
<name>A0A9W9AEL3_9AGAR</name>
<feature type="active site" description="Proton donor" evidence="4">
    <location>
        <position position="211"/>
    </location>
</feature>
<dbReference type="GO" id="GO:0005975">
    <property type="term" value="P:carbohydrate metabolic process"/>
    <property type="evidence" value="ECO:0007669"/>
    <property type="project" value="InterPro"/>
</dbReference>
<dbReference type="Gene3D" id="2.115.10.20">
    <property type="entry name" value="Glycosyl hydrolase domain, family 43"/>
    <property type="match status" value="1"/>
</dbReference>
<dbReference type="PANTHER" id="PTHR42812">
    <property type="entry name" value="BETA-XYLOSIDASE"/>
    <property type="match status" value="1"/>
</dbReference>
<feature type="site" description="Important for catalytic activity, responsible for pKa modulation of the active site Glu and correct orientation of both the proton donor and substrate" evidence="5">
    <location>
        <position position="150"/>
    </location>
</feature>
<dbReference type="Proteomes" id="UP001150266">
    <property type="component" value="Unassembled WGS sequence"/>
</dbReference>
<keyword evidence="10" id="KW-1185">Reference proteome</keyword>
<comment type="similarity">
    <text evidence="1 6">Belongs to the glycosyl hydrolase 43 family.</text>
</comment>
<dbReference type="InterPro" id="IPR006710">
    <property type="entry name" value="Glyco_hydro_43"/>
</dbReference>
<evidence type="ECO:0000256" key="6">
    <source>
        <dbReference type="RuleBase" id="RU361187"/>
    </source>
</evidence>
<evidence type="ECO:0000256" key="4">
    <source>
        <dbReference type="PIRSR" id="PIRSR606710-1"/>
    </source>
</evidence>
<feature type="signal peptide" evidence="7">
    <location>
        <begin position="1"/>
        <end position="23"/>
    </location>
</feature>
<dbReference type="EMBL" id="JAOTPV010000006">
    <property type="protein sequence ID" value="KAJ4480996.1"/>
    <property type="molecule type" value="Genomic_DNA"/>
</dbReference>
<dbReference type="GO" id="GO:0004553">
    <property type="term" value="F:hydrolase activity, hydrolyzing O-glycosyl compounds"/>
    <property type="evidence" value="ECO:0007669"/>
    <property type="project" value="InterPro"/>
</dbReference>
<evidence type="ECO:0000259" key="8">
    <source>
        <dbReference type="Pfam" id="PF17851"/>
    </source>
</evidence>
<keyword evidence="7" id="KW-0732">Signal</keyword>
<keyword evidence="2 6" id="KW-0378">Hydrolase</keyword>
<gene>
    <name evidence="9" type="ORF">J3R30DRAFT_3463182</name>
</gene>
<evidence type="ECO:0000256" key="5">
    <source>
        <dbReference type="PIRSR" id="PIRSR606710-2"/>
    </source>
</evidence>
<evidence type="ECO:0000256" key="2">
    <source>
        <dbReference type="ARBA" id="ARBA00022801"/>
    </source>
</evidence>
<protein>
    <submittedName>
        <fullName evidence="9">Glycoside hydrolase family 43 protein</fullName>
    </submittedName>
</protein>
<dbReference type="CDD" id="cd18617">
    <property type="entry name" value="GH43_XynB-like"/>
    <property type="match status" value="1"/>
</dbReference>
<dbReference type="InterPro" id="IPR041542">
    <property type="entry name" value="GH43_C2"/>
</dbReference>
<comment type="caution">
    <text evidence="9">The sequence shown here is derived from an EMBL/GenBank/DDBJ whole genome shotgun (WGS) entry which is preliminary data.</text>
</comment>
<dbReference type="SUPFAM" id="SSF49899">
    <property type="entry name" value="Concanavalin A-like lectins/glucanases"/>
    <property type="match status" value="1"/>
</dbReference>
<evidence type="ECO:0000256" key="1">
    <source>
        <dbReference type="ARBA" id="ARBA00009865"/>
    </source>
</evidence>
<dbReference type="Pfam" id="PF17851">
    <property type="entry name" value="GH43_C2"/>
    <property type="match status" value="1"/>
</dbReference>
<dbReference type="Gene3D" id="2.60.120.200">
    <property type="match status" value="1"/>
</dbReference>
<evidence type="ECO:0000256" key="7">
    <source>
        <dbReference type="SAM" id="SignalP"/>
    </source>
</evidence>
<dbReference type="InterPro" id="IPR051795">
    <property type="entry name" value="Glycosyl_Hydrlase_43"/>
</dbReference>
<evidence type="ECO:0000313" key="10">
    <source>
        <dbReference type="Proteomes" id="UP001150266"/>
    </source>
</evidence>
<feature type="active site" description="Proton acceptor" evidence="4">
    <location>
        <position position="35"/>
    </location>
</feature>
<dbReference type="AlphaFoldDB" id="A0A9W9AEL3"/>